<dbReference type="Gene3D" id="2.60.40.1140">
    <property type="entry name" value="Collagen-binding surface protein Cna, B-type domain"/>
    <property type="match status" value="10"/>
</dbReference>
<dbReference type="InterPro" id="IPR041171">
    <property type="entry name" value="SDR_Ig"/>
</dbReference>
<dbReference type="Gene3D" id="2.60.40.10">
    <property type="entry name" value="Immunoglobulins"/>
    <property type="match status" value="1"/>
</dbReference>
<sequence length="1510" mass="172776">MTILIKKKLSYLSNLTLTIILFVSTLTNFMPFVEAMGAEKYDGDKYITQSKLTKQDGGAIYDGDTMKIEEVYYLTYDWEVPDNTFYQNDVLTFSIPKEFKIVNQFTFPLFDLEGEEVALASVLGNDSEGYYINMEFTTDYVENYSSVSGLFKMAYKLNQTYVKGDEIIKLPLPEGDITVNVPEYNSPGGGGGIGAGDSQTLAKSGEVMDKIKYNPVTGKYDLPQRVVEWEVNLGIGRLMDAIGDHNIDQVDRVVIEDSPKDQQIVSMTMYQENWSDDDWGWEKAFFQTIDFDYKTIKENTVELKMDHTNTYCSSFSYNIWPYIQKELDYAIKNDTILDEVAINYDTEPLELLTENTQLQNDATVKIYYKDGSEGEKWTLSESVDWNVAEGEINGKVSDVSFKKIDGDTGEKLPGATFDLYKKGLDGTYTLKKANITSDANGVVTANKLTTGDYYFEETKSPEGYQDPENPKVIEFKVETKDSGGSQNIKELGEVKNFQENSKINISVEKKWEDGKNQDGIRSKNIDVQLYGNNQPVGNPVTLDENNNWQYTWSELNEKENGTVIRYEVKELSTVPGYEVEINGNGTNSVVITNKHTPEVIDIKGKKSWNDDNDRKGNRPSELVVELYANNQLVDTQQTTAQKNWSYEFTNLPKNENGKVIEYTVKEQAISDYQPEYNGYDITNNYSPELTEFSAKKTWDDKDNQDGIRPKGIQVQLKGNNKTIGDPVTLNEENEWSHTWEGLEKRENGTDIHYTVEEVSDLGKYTVEMTKDGDYEAVLTNHYTPEVTEVRGQKIWDDNQDEKGNRPNKIVVELYEDGKLVDKQETNALKNWSYSFTNLPKNNQGKLIHYEVKEQDVEDYEVSYSGFDMTNKYNPVPAKVSVQKKWNDKDDQDGIRPDEIQVQLKRNGKTIGDPVTLNEKNEWNHTWEGLEKRENGQKINYTVEEVSDPGKYKVEVTKENEYQITLTNNYKPEETEIRGNKIWEDNDDQDGMRPAEIKVHLIANGRPEPVETKTVKPDKNGDWTYEFIGLPKKEKGKDIVYSIKEKAVPNYQFSAEEPKKDNELNIVNKHNVRKTFINVTKEWRDNEDQDGLRPQSIYVQFLADGEKVGEPVELNNENQWRCTWKDLDERKSGKVIDYSVEEITIDSAYESSIEKKEDQSFTIVNMHVPEETEIHGIKTWDDNDDEEGQRPDQIVVRLYGDGHEVAKKTVTKEDNWAYSFTNLQKNNKGQEINYTVREDAVQDYTPEVNGTDIVNKYTPGETDISVVKKWIDGNNQDGIRPEKILVQLQADGLPIGEPVSLSEQNNWTHIWEGLVAKAYGKDVQYTVVEIDVPEKYHVEIDDTNKEEIIISNIHVPETIKISGNKYWVDDQNKHNERPDSITVNLMANGEKIASKEVTKDGNWQYEFSDLPKYEKGKEIVYTVTENDVPNYTSKIDGFDITNTYTPKEKIPETPSNNGPSRPEIPSDNGNVSTRTLPRTGSKATHFYSVLGVILIVMMLTFAGWFKLCKNS</sequence>
<dbReference type="Gene3D" id="2.60.40.1280">
    <property type="match status" value="1"/>
</dbReference>
<evidence type="ECO:0000256" key="7">
    <source>
        <dbReference type="SAM" id="Phobius"/>
    </source>
</evidence>
<evidence type="ECO:0000256" key="3">
    <source>
        <dbReference type="ARBA" id="ARBA00022525"/>
    </source>
</evidence>
<accession>A0A1E5GH34</accession>
<evidence type="ECO:0000259" key="8">
    <source>
        <dbReference type="Pfam" id="PF05738"/>
    </source>
</evidence>
<dbReference type="InterPro" id="IPR013783">
    <property type="entry name" value="Ig-like_fold"/>
</dbReference>
<dbReference type="STRING" id="903984.BCR21_06630"/>
<keyword evidence="3" id="KW-0964">Secreted</keyword>
<dbReference type="RefSeq" id="WP_069645758.1">
    <property type="nucleotide sequence ID" value="NZ_MIJZ01000012.1"/>
</dbReference>
<feature type="compositionally biased region" description="Polar residues" evidence="6">
    <location>
        <begin position="1466"/>
        <end position="1476"/>
    </location>
</feature>
<feature type="domain" description="CNA-B" evidence="8">
    <location>
        <begin position="1263"/>
        <end position="1349"/>
    </location>
</feature>
<feature type="domain" description="CNA-B" evidence="8">
    <location>
        <begin position="602"/>
        <end position="683"/>
    </location>
</feature>
<feature type="domain" description="CNA-B" evidence="8">
    <location>
        <begin position="693"/>
        <end position="780"/>
    </location>
</feature>
<evidence type="ECO:0000256" key="1">
    <source>
        <dbReference type="ARBA" id="ARBA00004168"/>
    </source>
</evidence>
<evidence type="ECO:0000313" key="12">
    <source>
        <dbReference type="Proteomes" id="UP000094068"/>
    </source>
</evidence>
<evidence type="ECO:0000259" key="9">
    <source>
        <dbReference type="Pfam" id="PF17802"/>
    </source>
</evidence>
<evidence type="ECO:0000256" key="2">
    <source>
        <dbReference type="ARBA" id="ARBA00022512"/>
    </source>
</evidence>
<evidence type="ECO:0008006" key="13">
    <source>
        <dbReference type="Google" id="ProtNLM"/>
    </source>
</evidence>
<keyword evidence="12" id="KW-1185">Reference proteome</keyword>
<dbReference type="Proteomes" id="UP000094068">
    <property type="component" value="Unassembled WGS sequence"/>
</dbReference>
<dbReference type="SUPFAM" id="SSF49478">
    <property type="entry name" value="Cna protein B-type domain"/>
    <property type="match status" value="11"/>
</dbReference>
<feature type="domain" description="CNA-B" evidence="8">
    <location>
        <begin position="1360"/>
        <end position="1442"/>
    </location>
</feature>
<dbReference type="InterPro" id="IPR008966">
    <property type="entry name" value="Adhesion_dom_sf"/>
</dbReference>
<organism evidence="11 12">
    <name type="scientific">Enterococcus ureasiticus</name>
    <dbReference type="NCBI Taxonomy" id="903984"/>
    <lineage>
        <taxon>Bacteria</taxon>
        <taxon>Bacillati</taxon>
        <taxon>Bacillota</taxon>
        <taxon>Bacilli</taxon>
        <taxon>Lactobacillales</taxon>
        <taxon>Enterococcaceae</taxon>
        <taxon>Enterococcus</taxon>
    </lineage>
</organism>
<dbReference type="OrthoDB" id="1744455at2"/>
<keyword evidence="2" id="KW-0134">Cell wall</keyword>
<dbReference type="Pfam" id="PF17802">
    <property type="entry name" value="SpaA"/>
    <property type="match status" value="1"/>
</dbReference>
<feature type="domain" description="SpaA-like prealbumin fold" evidence="9">
    <location>
        <begin position="398"/>
        <end position="480"/>
    </location>
</feature>
<feature type="domain" description="SDR-like Ig" evidence="10">
    <location>
        <begin position="70"/>
        <end position="164"/>
    </location>
</feature>
<evidence type="ECO:0000259" key="10">
    <source>
        <dbReference type="Pfam" id="PF17961"/>
    </source>
</evidence>
<evidence type="ECO:0000256" key="5">
    <source>
        <dbReference type="ARBA" id="ARBA00023088"/>
    </source>
</evidence>
<keyword evidence="7" id="KW-0472">Membrane</keyword>
<feature type="domain" description="CNA-B" evidence="8">
    <location>
        <begin position="1076"/>
        <end position="1164"/>
    </location>
</feature>
<keyword evidence="5" id="KW-0572">Peptidoglycan-anchor</keyword>
<dbReference type="InterPro" id="IPR041033">
    <property type="entry name" value="SpaA_PFL_dom_1"/>
</dbReference>
<feature type="domain" description="CNA-B" evidence="8">
    <location>
        <begin position="505"/>
        <end position="594"/>
    </location>
</feature>
<feature type="domain" description="CNA-B" evidence="8">
    <location>
        <begin position="1173"/>
        <end position="1255"/>
    </location>
</feature>
<name>A0A1E5GH34_9ENTE</name>
<dbReference type="InterPro" id="IPR011252">
    <property type="entry name" value="Fibrogen-bd_dom1"/>
</dbReference>
<protein>
    <recommendedName>
        <fullName evidence="13">Gram-positive cocci surface proteins LPxTG domain-containing protein</fullName>
    </recommendedName>
</protein>
<dbReference type="CDD" id="cd00222">
    <property type="entry name" value="CollagenBindB"/>
    <property type="match status" value="10"/>
</dbReference>
<feature type="region of interest" description="Disordered" evidence="6">
    <location>
        <begin position="1441"/>
        <end position="1476"/>
    </location>
</feature>
<dbReference type="GO" id="GO:0007155">
    <property type="term" value="P:cell adhesion"/>
    <property type="evidence" value="ECO:0007669"/>
    <property type="project" value="InterPro"/>
</dbReference>
<dbReference type="InterPro" id="IPR008454">
    <property type="entry name" value="Collagen-bd_Cna-like_B-typ_dom"/>
</dbReference>
<keyword evidence="4" id="KW-0732">Signal</keyword>
<comment type="subcellular location">
    <subcellularLocation>
        <location evidence="1">Secreted</location>
        <location evidence="1">Cell wall</location>
        <topology evidence="1">Peptidoglycan-anchor</topology>
    </subcellularLocation>
</comment>
<evidence type="ECO:0000256" key="4">
    <source>
        <dbReference type="ARBA" id="ARBA00022729"/>
    </source>
</evidence>
<comment type="caution">
    <text evidence="11">The sequence shown here is derived from an EMBL/GenBank/DDBJ whole genome shotgun (WGS) entry which is preliminary data.</text>
</comment>
<feature type="domain" description="CNA-B" evidence="8">
    <location>
        <begin position="976"/>
        <end position="1068"/>
    </location>
</feature>
<feature type="transmembrane region" description="Helical" evidence="7">
    <location>
        <begin position="1485"/>
        <end position="1504"/>
    </location>
</feature>
<evidence type="ECO:0000313" key="11">
    <source>
        <dbReference type="EMBL" id="OEG11905.1"/>
    </source>
</evidence>
<keyword evidence="7" id="KW-1133">Transmembrane helix</keyword>
<feature type="domain" description="CNA-B" evidence="8">
    <location>
        <begin position="789"/>
        <end position="871"/>
    </location>
</feature>
<reference evidence="12" key="1">
    <citation type="submission" date="2016-09" db="EMBL/GenBank/DDBJ databases">
        <authorList>
            <person name="Gulvik C.A."/>
        </authorList>
    </citation>
    <scope>NUCLEOTIDE SEQUENCE [LARGE SCALE GENOMIC DNA]</scope>
    <source>
        <strain evidence="12">DSM 23328</strain>
    </source>
</reference>
<dbReference type="SUPFAM" id="SSF49401">
    <property type="entry name" value="Bacterial adhesins"/>
    <property type="match status" value="1"/>
</dbReference>
<feature type="domain" description="CNA-B" evidence="8">
    <location>
        <begin position="879"/>
        <end position="964"/>
    </location>
</feature>
<gene>
    <name evidence="11" type="ORF">BCR21_06630</name>
</gene>
<proteinExistence type="predicted"/>
<evidence type="ECO:0000256" key="6">
    <source>
        <dbReference type="SAM" id="MobiDB-lite"/>
    </source>
</evidence>
<dbReference type="Pfam" id="PF05738">
    <property type="entry name" value="Cna_B"/>
    <property type="match status" value="10"/>
</dbReference>
<keyword evidence="7" id="KW-0812">Transmembrane</keyword>
<dbReference type="EMBL" id="MIJZ01000012">
    <property type="protein sequence ID" value="OEG11905.1"/>
    <property type="molecule type" value="Genomic_DNA"/>
</dbReference>
<dbReference type="Pfam" id="PF17961">
    <property type="entry name" value="Big_8"/>
    <property type="match status" value="1"/>
</dbReference>